<evidence type="ECO:0000313" key="4">
    <source>
        <dbReference type="EMBL" id="GAA4883896.1"/>
    </source>
</evidence>
<dbReference type="RefSeq" id="WP_345335000.1">
    <property type="nucleotide sequence ID" value="NZ_BAABJZ010000024.1"/>
</dbReference>
<dbReference type="InterPro" id="IPR006674">
    <property type="entry name" value="HD_domain"/>
</dbReference>
<dbReference type="EMBL" id="BAABJZ010000024">
    <property type="protein sequence ID" value="GAA4883896.1"/>
    <property type="molecule type" value="Genomic_DNA"/>
</dbReference>
<keyword evidence="2" id="KW-0378">Hydrolase</keyword>
<dbReference type="PANTHER" id="PTHR11845:SF13">
    <property type="entry name" value="5'-DEOXYNUCLEOTIDASE HDDC2"/>
    <property type="match status" value="1"/>
</dbReference>
<evidence type="ECO:0000259" key="3">
    <source>
        <dbReference type="Pfam" id="PF13023"/>
    </source>
</evidence>
<keyword evidence="1" id="KW-0479">Metal-binding</keyword>
<gene>
    <name evidence="4" type="ORF">GCM10023333_17710</name>
</gene>
<keyword evidence="5" id="KW-1185">Reference proteome</keyword>
<reference evidence="5" key="1">
    <citation type="journal article" date="2019" name="Int. J. Syst. Evol. Microbiol.">
        <title>The Global Catalogue of Microorganisms (GCM) 10K type strain sequencing project: providing services to taxonomists for standard genome sequencing and annotation.</title>
        <authorList>
            <consortium name="The Broad Institute Genomics Platform"/>
            <consortium name="The Broad Institute Genome Sequencing Center for Infectious Disease"/>
            <person name="Wu L."/>
            <person name="Ma J."/>
        </authorList>
    </citation>
    <scope>NUCLEOTIDE SEQUENCE [LARGE SCALE GENOMIC DNA]</scope>
    <source>
        <strain evidence="5">JCM 18401</strain>
    </source>
</reference>
<dbReference type="Pfam" id="PF13023">
    <property type="entry name" value="HD_3"/>
    <property type="match status" value="1"/>
</dbReference>
<proteinExistence type="predicted"/>
<evidence type="ECO:0000256" key="1">
    <source>
        <dbReference type="ARBA" id="ARBA00022723"/>
    </source>
</evidence>
<sequence>MHSQIQLILDFMVEIEKLKDVHRKTRPVGLKRYENSAEHSWHVCLSALMLKDFAAEPVNIDRVIRMLLIHDLGEIDAGDTIIYASETPENKLAEENGVKRILSLLPESVAEGYLELWREFEDGATADAQFAKAIDRVPPLLHNLHDDGHSWRNHDVTKEMVLNVNRRVGKGIPALWQVLEGKLDQAEADGLLRSEKDSRSA</sequence>
<dbReference type="SUPFAM" id="SSF109604">
    <property type="entry name" value="HD-domain/PDEase-like"/>
    <property type="match status" value="1"/>
</dbReference>
<dbReference type="Gene3D" id="1.10.3210.10">
    <property type="entry name" value="Hypothetical protein af1432"/>
    <property type="match status" value="1"/>
</dbReference>
<organism evidence="4 5">
    <name type="scientific">Ferrimonas pelagia</name>
    <dbReference type="NCBI Taxonomy" id="1177826"/>
    <lineage>
        <taxon>Bacteria</taxon>
        <taxon>Pseudomonadati</taxon>
        <taxon>Pseudomonadota</taxon>
        <taxon>Gammaproteobacteria</taxon>
        <taxon>Alteromonadales</taxon>
        <taxon>Ferrimonadaceae</taxon>
        <taxon>Ferrimonas</taxon>
    </lineage>
</organism>
<name>A0ABP9EPH6_9GAMM</name>
<feature type="domain" description="HD" evidence="3">
    <location>
        <begin position="15"/>
        <end position="176"/>
    </location>
</feature>
<dbReference type="PANTHER" id="PTHR11845">
    <property type="entry name" value="5'-DEOXYNUCLEOTIDASE HDDC2"/>
    <property type="match status" value="1"/>
</dbReference>
<evidence type="ECO:0000256" key="2">
    <source>
        <dbReference type="ARBA" id="ARBA00022801"/>
    </source>
</evidence>
<accession>A0ABP9EPH6</accession>
<dbReference type="InterPro" id="IPR039356">
    <property type="entry name" value="YfbR/HDDC2"/>
</dbReference>
<evidence type="ECO:0000313" key="5">
    <source>
        <dbReference type="Proteomes" id="UP001499988"/>
    </source>
</evidence>
<protein>
    <submittedName>
        <fullName evidence="4">HD domain-containing protein</fullName>
    </submittedName>
</protein>
<comment type="caution">
    <text evidence="4">The sequence shown here is derived from an EMBL/GenBank/DDBJ whole genome shotgun (WGS) entry which is preliminary data.</text>
</comment>
<dbReference type="Proteomes" id="UP001499988">
    <property type="component" value="Unassembled WGS sequence"/>
</dbReference>